<dbReference type="EMBL" id="JACRTI010000041">
    <property type="protein sequence ID" value="MBC8602931.1"/>
    <property type="molecule type" value="Genomic_DNA"/>
</dbReference>
<dbReference type="Proteomes" id="UP000629596">
    <property type="component" value="Unassembled WGS sequence"/>
</dbReference>
<keyword evidence="1" id="KW-0812">Transmembrane</keyword>
<evidence type="ECO:0000256" key="1">
    <source>
        <dbReference type="SAM" id="Phobius"/>
    </source>
</evidence>
<reference evidence="2 5" key="2">
    <citation type="submission" date="2020-08" db="EMBL/GenBank/DDBJ databases">
        <title>Genome public.</title>
        <authorList>
            <person name="Liu C."/>
            <person name="Sun Q."/>
        </authorList>
    </citation>
    <scope>NUCLEOTIDE SEQUENCE [LARGE SCALE GENOMIC DNA]</scope>
    <source>
        <strain evidence="2 5">426_9</strain>
    </source>
</reference>
<evidence type="ECO:0000313" key="5">
    <source>
        <dbReference type="Proteomes" id="UP000629596"/>
    </source>
</evidence>
<evidence type="ECO:0000313" key="4">
    <source>
        <dbReference type="Proteomes" id="UP000256321"/>
    </source>
</evidence>
<evidence type="ECO:0000313" key="3">
    <source>
        <dbReference type="EMBL" id="RDU48336.1"/>
    </source>
</evidence>
<dbReference type="AlphaFoldDB" id="A0A3D8HBH7"/>
<accession>A0A3D8HBH7</accession>
<keyword evidence="1" id="KW-1133">Transmembrane helix</keyword>
<reference evidence="3 4" key="1">
    <citation type="submission" date="2018-07" db="EMBL/GenBank/DDBJ databases">
        <title>Parabacteroides acidifaciens nov. sp., isolated from human feces.</title>
        <authorList>
            <person name="Wang Y.J."/>
        </authorList>
    </citation>
    <scope>NUCLEOTIDE SEQUENCE [LARGE SCALE GENOMIC DNA]</scope>
    <source>
        <strain evidence="3 4">426-9</strain>
    </source>
</reference>
<proteinExistence type="predicted"/>
<gene>
    <name evidence="3" type="ORF">DWU89_14910</name>
    <name evidence="2" type="ORF">H8784_14535</name>
</gene>
<evidence type="ECO:0000313" key="2">
    <source>
        <dbReference type="EMBL" id="MBC8602931.1"/>
    </source>
</evidence>
<name>A0A3D8HBH7_9BACT</name>
<dbReference type="EMBL" id="QREV01000041">
    <property type="protein sequence ID" value="RDU48336.1"/>
    <property type="molecule type" value="Genomic_DNA"/>
</dbReference>
<sequence length="136" mass="16263">MMDVWLLSIVGIFAIMVVIFLIDYIFVLKYKYGYKIVELKLSHEEKMKKDEWERKVEWEKIISEKNEARKLSKEREEKVDKLWDDKDKTPQLDLNRVALLHLLLSGSNKEGVTPETLKKEVDKVKNTYEIIKDYVK</sequence>
<feature type="transmembrane region" description="Helical" evidence="1">
    <location>
        <begin position="6"/>
        <end position="26"/>
    </location>
</feature>
<dbReference type="RefSeq" id="WP_115500426.1">
    <property type="nucleotide sequence ID" value="NZ_JACRTI010000041.1"/>
</dbReference>
<organism evidence="3 4">
    <name type="scientific">Parabacteroides acidifaciens</name>
    <dbReference type="NCBI Taxonomy" id="2290935"/>
    <lineage>
        <taxon>Bacteria</taxon>
        <taxon>Pseudomonadati</taxon>
        <taxon>Bacteroidota</taxon>
        <taxon>Bacteroidia</taxon>
        <taxon>Bacteroidales</taxon>
        <taxon>Tannerellaceae</taxon>
        <taxon>Parabacteroides</taxon>
    </lineage>
</organism>
<comment type="caution">
    <text evidence="3">The sequence shown here is derived from an EMBL/GenBank/DDBJ whole genome shotgun (WGS) entry which is preliminary data.</text>
</comment>
<keyword evidence="5" id="KW-1185">Reference proteome</keyword>
<keyword evidence="1" id="KW-0472">Membrane</keyword>
<protein>
    <submittedName>
        <fullName evidence="3">Uncharacterized protein</fullName>
    </submittedName>
</protein>
<dbReference type="Proteomes" id="UP000256321">
    <property type="component" value="Unassembled WGS sequence"/>
</dbReference>